<evidence type="ECO:0000259" key="2">
    <source>
        <dbReference type="Pfam" id="PF15257"/>
    </source>
</evidence>
<dbReference type="OrthoDB" id="120976at2759"/>
<dbReference type="InParanoid" id="A0A6J2QG02"/>
<feature type="region of interest" description="Disordered" evidence="1">
    <location>
        <begin position="139"/>
        <end position="265"/>
    </location>
</feature>
<dbReference type="Gene3D" id="3.80.10.10">
    <property type="entry name" value="Ribonuclease Inhibitor"/>
    <property type="match status" value="2"/>
</dbReference>
<evidence type="ECO:0000256" key="1">
    <source>
        <dbReference type="SAM" id="MobiDB-lite"/>
    </source>
</evidence>
<accession>A0A6J2QG02</accession>
<dbReference type="InterPro" id="IPR001611">
    <property type="entry name" value="Leu-rich_rpt"/>
</dbReference>
<dbReference type="PANTHER" id="PTHR23034">
    <property type="entry name" value="GLUTAMATE-RICH PROTEIN 3"/>
    <property type="match status" value="1"/>
</dbReference>
<proteinExistence type="predicted"/>
<feature type="compositionally biased region" description="Polar residues" evidence="1">
    <location>
        <begin position="245"/>
        <end position="265"/>
    </location>
</feature>
<protein>
    <submittedName>
        <fullName evidence="4">Uncharacterized protein LOC115013824</fullName>
    </submittedName>
</protein>
<gene>
    <name evidence="4" type="primary">LOC115013824</name>
</gene>
<name>A0A6J2QG02_COTGO</name>
<organism evidence="3 4">
    <name type="scientific">Cottoperca gobio</name>
    <name type="common">Frogmouth</name>
    <name type="synonym">Aphritis gobio</name>
    <dbReference type="NCBI Taxonomy" id="56716"/>
    <lineage>
        <taxon>Eukaryota</taxon>
        <taxon>Metazoa</taxon>
        <taxon>Chordata</taxon>
        <taxon>Craniata</taxon>
        <taxon>Vertebrata</taxon>
        <taxon>Euteleostomi</taxon>
        <taxon>Actinopterygii</taxon>
        <taxon>Neopterygii</taxon>
        <taxon>Teleostei</taxon>
        <taxon>Neoteleostei</taxon>
        <taxon>Acanthomorphata</taxon>
        <taxon>Eupercaria</taxon>
        <taxon>Perciformes</taxon>
        <taxon>Notothenioidei</taxon>
        <taxon>Bovichtidae</taxon>
        <taxon>Cottoperca</taxon>
    </lineage>
</organism>
<dbReference type="SUPFAM" id="SSF52047">
    <property type="entry name" value="RNI-like"/>
    <property type="match status" value="1"/>
</dbReference>
<dbReference type="KEGG" id="cgob:115013824"/>
<dbReference type="Pfam" id="PF13516">
    <property type="entry name" value="LRR_6"/>
    <property type="match status" value="3"/>
</dbReference>
<dbReference type="SMART" id="SM00368">
    <property type="entry name" value="LRR_RI"/>
    <property type="match status" value="5"/>
</dbReference>
<evidence type="ECO:0000313" key="3">
    <source>
        <dbReference type="Proteomes" id="UP000504630"/>
    </source>
</evidence>
<dbReference type="AlphaFoldDB" id="A0A6J2QG02"/>
<reference evidence="4" key="1">
    <citation type="submission" date="2025-08" db="UniProtKB">
        <authorList>
            <consortium name="RefSeq"/>
        </authorList>
    </citation>
    <scope>IDENTIFICATION</scope>
</reference>
<feature type="compositionally biased region" description="Basic and acidic residues" evidence="1">
    <location>
        <begin position="227"/>
        <end position="244"/>
    </location>
</feature>
<sequence length="606" mass="66133">MTYLGQGRRGSGLGSTQDELKVLQQVNGGENICVFKGVVTPGEQFQFVSQRHRGFPFSATLYVNGIMVARISSCCEYRYAPGFQQGRKSCFRLAWQAGGMPCYRCTSLRNKYSSCQQLNNGTKENLILPLEQSPGNGTIESCPSSPLFIPAKPEKKSARRTRKHIKEGSGGSTDSEDPAVAGIKETSKKKRRKGQTNQKESKGKTARNKMEGGQDSKGSEVSQRSAGTDKCEDQASSARHEQKQPKTTSSVTALQTEQPRSNKTSKVLVLERCRLQKRLSSCPKAPGSDVEQSAESDTVLLPDGEPEEEEDTASQSAGKEEPVKEQDLQAQLDAMMTVLSTSDEVEQLVLRNTDLTDDLLLSLAGALKSSLSEVVLLNLNLNLIGPYGAHILLDVLRVKPQVKGLHLFGNKLRDRGVLTLLNGIAELQEQTARAAAAIQQAMLFPLEQNMLLQLPTGWSSFRVFALLELDVGGNGLSSDGVKVLASYMRHHSYIQYLGLAQTSSADLAAWKELFDSLKGNSSLTQIILDENNLGDPGVRLLADVLKENMSLRQVDLDRNGISDVGGNDIMGALLCRTQFPLRHLSLQENNISAGLMSRIQEEGCQS</sequence>
<feature type="compositionally biased region" description="Basic and acidic residues" evidence="1">
    <location>
        <begin position="199"/>
        <end position="218"/>
    </location>
</feature>
<dbReference type="Pfam" id="PF15257">
    <property type="entry name" value="DUF4590"/>
    <property type="match status" value="1"/>
</dbReference>
<feature type="region of interest" description="Disordered" evidence="1">
    <location>
        <begin position="280"/>
        <end position="325"/>
    </location>
</feature>
<dbReference type="Proteomes" id="UP000504630">
    <property type="component" value="Chromosome 9"/>
</dbReference>
<dbReference type="InterPro" id="IPR027962">
    <property type="entry name" value="ERICH3"/>
</dbReference>
<dbReference type="GeneID" id="115013824"/>
<evidence type="ECO:0000313" key="4">
    <source>
        <dbReference type="RefSeq" id="XP_029296207.1"/>
    </source>
</evidence>
<dbReference type="RefSeq" id="XP_029296207.1">
    <property type="nucleotide sequence ID" value="XM_029440347.1"/>
</dbReference>
<dbReference type="PANTHER" id="PTHR23034:SF2">
    <property type="entry name" value="GLUTAMATE-RICH PROTEIN 3"/>
    <property type="match status" value="1"/>
</dbReference>
<keyword evidence="3" id="KW-1185">Reference proteome</keyword>
<dbReference type="InterPro" id="IPR048257">
    <property type="entry name" value="DUF4590"/>
</dbReference>
<feature type="domain" description="DUF4590" evidence="2">
    <location>
        <begin position="16"/>
        <end position="107"/>
    </location>
</feature>
<dbReference type="InterPro" id="IPR032675">
    <property type="entry name" value="LRR_dom_sf"/>
</dbReference>